<evidence type="ECO:0000256" key="4">
    <source>
        <dbReference type="ARBA" id="ARBA00022692"/>
    </source>
</evidence>
<reference evidence="11 12" key="1">
    <citation type="submission" date="2021-08" db="EMBL/GenBank/DDBJ databases">
        <title>Helicobacter spp. isolated from feces of Anatolian Ground Squirrel (Spermophilus xanthoprymnus) in Turkey.</title>
        <authorList>
            <person name="Aydin F."/>
            <person name="Abay S."/>
            <person name="Kayman T."/>
            <person name="Karakaya E."/>
            <person name="Saticioglu I.B."/>
        </authorList>
    </citation>
    <scope>NUCLEOTIDE SEQUENCE [LARGE SCALE GENOMIC DNA]</scope>
    <source>
        <strain evidence="11 12">Faydin-H70</strain>
    </source>
</reference>
<accession>A0ABS7JN96</accession>
<dbReference type="Gene3D" id="1.10.3730.20">
    <property type="match status" value="1"/>
</dbReference>
<organism evidence="11 12">
    <name type="scientific">Helicobacter turcicus</name>
    <dbReference type="NCBI Taxonomy" id="2867412"/>
    <lineage>
        <taxon>Bacteria</taxon>
        <taxon>Pseudomonadati</taxon>
        <taxon>Campylobacterota</taxon>
        <taxon>Epsilonproteobacteria</taxon>
        <taxon>Campylobacterales</taxon>
        <taxon>Helicobacteraceae</taxon>
        <taxon>Helicobacter</taxon>
    </lineage>
</organism>
<dbReference type="RefSeq" id="WP_221531967.1">
    <property type="nucleotide sequence ID" value="NZ_JAIGYP010000005.1"/>
</dbReference>
<evidence type="ECO:0000256" key="9">
    <source>
        <dbReference type="RuleBase" id="RU003942"/>
    </source>
</evidence>
<evidence type="ECO:0000256" key="1">
    <source>
        <dbReference type="ARBA" id="ARBA00004651"/>
    </source>
</evidence>
<sequence length="104" mass="11236">MSWVYLLFAGCMEIVGVIAMKKYNLTGRKIFLFGIFVQFVLSLALLSLAMKGIAMATAYAIWTGIGAAGGVFVGIVFFKEDKSIKKLFFITLIIASAVGLKALS</sequence>
<dbReference type="PANTHER" id="PTHR30561">
    <property type="entry name" value="SMR FAMILY PROTON-DEPENDENT DRUG EFFLUX TRANSPORTER SUGE"/>
    <property type="match status" value="1"/>
</dbReference>
<feature type="transmembrane region" description="Helical" evidence="10">
    <location>
        <begin position="6"/>
        <end position="23"/>
    </location>
</feature>
<evidence type="ECO:0000313" key="11">
    <source>
        <dbReference type="EMBL" id="MBX7490834.1"/>
    </source>
</evidence>
<dbReference type="InterPro" id="IPR045324">
    <property type="entry name" value="Small_multidrug_res"/>
</dbReference>
<gene>
    <name evidence="11" type="ORF">K4G57_05065</name>
</gene>
<dbReference type="SUPFAM" id="SSF103481">
    <property type="entry name" value="Multidrug resistance efflux transporter EmrE"/>
    <property type="match status" value="1"/>
</dbReference>
<dbReference type="InterPro" id="IPR037185">
    <property type="entry name" value="EmrE-like"/>
</dbReference>
<evidence type="ECO:0000313" key="12">
    <source>
        <dbReference type="Proteomes" id="UP000700059"/>
    </source>
</evidence>
<name>A0ABS7JN96_9HELI</name>
<evidence type="ECO:0000256" key="3">
    <source>
        <dbReference type="ARBA" id="ARBA00022475"/>
    </source>
</evidence>
<dbReference type="PANTHER" id="PTHR30561:SF0">
    <property type="entry name" value="GUANIDINIUM EXPORTER"/>
    <property type="match status" value="1"/>
</dbReference>
<dbReference type="Proteomes" id="UP000700059">
    <property type="component" value="Unassembled WGS sequence"/>
</dbReference>
<evidence type="ECO:0000256" key="7">
    <source>
        <dbReference type="ARBA" id="ARBA00038151"/>
    </source>
</evidence>
<keyword evidence="2" id="KW-0813">Transport</keyword>
<comment type="similarity">
    <text evidence="7">Belongs to the drug/metabolite transporter (DMT) superfamily. Small multidrug resistance (SMR) (TC 2.A.7.1) family. Gdx/SugE subfamily.</text>
</comment>
<keyword evidence="12" id="KW-1185">Reference proteome</keyword>
<evidence type="ECO:0000256" key="6">
    <source>
        <dbReference type="ARBA" id="ARBA00023136"/>
    </source>
</evidence>
<comment type="subcellular location">
    <subcellularLocation>
        <location evidence="1 9">Cell membrane</location>
        <topology evidence="1 9">Multi-pass membrane protein</topology>
    </subcellularLocation>
</comment>
<dbReference type="InterPro" id="IPR000390">
    <property type="entry name" value="Small_drug/metabolite_transptr"/>
</dbReference>
<dbReference type="Pfam" id="PF00893">
    <property type="entry name" value="Multi_Drug_Res"/>
    <property type="match status" value="1"/>
</dbReference>
<keyword evidence="4 9" id="KW-0812">Transmembrane</keyword>
<keyword evidence="5 10" id="KW-1133">Transmembrane helix</keyword>
<feature type="transmembrane region" description="Helical" evidence="10">
    <location>
        <begin position="30"/>
        <end position="50"/>
    </location>
</feature>
<keyword evidence="6 10" id="KW-0472">Membrane</keyword>
<evidence type="ECO:0000256" key="8">
    <source>
        <dbReference type="ARBA" id="ARBA00039168"/>
    </source>
</evidence>
<evidence type="ECO:0000256" key="10">
    <source>
        <dbReference type="SAM" id="Phobius"/>
    </source>
</evidence>
<evidence type="ECO:0000256" key="2">
    <source>
        <dbReference type="ARBA" id="ARBA00022448"/>
    </source>
</evidence>
<feature type="transmembrane region" description="Helical" evidence="10">
    <location>
        <begin position="56"/>
        <end position="78"/>
    </location>
</feature>
<evidence type="ECO:0000256" key="5">
    <source>
        <dbReference type="ARBA" id="ARBA00022989"/>
    </source>
</evidence>
<protein>
    <recommendedName>
        <fullName evidence="8">Guanidinium exporter</fullName>
    </recommendedName>
</protein>
<keyword evidence="3" id="KW-1003">Cell membrane</keyword>
<dbReference type="EMBL" id="JAIGYQ010000005">
    <property type="protein sequence ID" value="MBX7490834.1"/>
    <property type="molecule type" value="Genomic_DNA"/>
</dbReference>
<comment type="caution">
    <text evidence="11">The sequence shown here is derived from an EMBL/GenBank/DDBJ whole genome shotgun (WGS) entry which is preliminary data.</text>
</comment>
<proteinExistence type="inferred from homology"/>